<dbReference type="AlphaFoldDB" id="A0A1I0XHS0"/>
<proteinExistence type="predicted"/>
<dbReference type="RefSeq" id="WP_026759383.1">
    <property type="nucleotide sequence ID" value="NZ_FNQG01000009.1"/>
</dbReference>
<reference evidence="3 4" key="1">
    <citation type="submission" date="2016-10" db="EMBL/GenBank/DDBJ databases">
        <authorList>
            <person name="de Groot N.N."/>
        </authorList>
    </citation>
    <scope>NUCLEOTIDE SEQUENCE [LARGE SCALE GENOMIC DNA]</scope>
    <source>
        <strain evidence="1 3">DSM 2872</strain>
        <strain evidence="2 4">L14</strain>
    </source>
</reference>
<sequence>MFVTREKEDYADIVNMPRPEPKNHRRMPMIKRAAQFAPFAALSGFHEMIERTIREHEESIEY</sequence>
<accession>A0A1I0XHS0</accession>
<dbReference type="Proteomes" id="UP000183469">
    <property type="component" value="Unassembled WGS sequence"/>
</dbReference>
<dbReference type="EMBL" id="FOJX01000005">
    <property type="protein sequence ID" value="SFA99830.1"/>
    <property type="molecule type" value="Genomic_DNA"/>
</dbReference>
<gene>
    <name evidence="2" type="ORF">SAMN05216587_105202</name>
    <name evidence="1" type="ORF">SAMN05660648_02189</name>
</gene>
<evidence type="ECO:0000313" key="2">
    <source>
        <dbReference type="EMBL" id="SFA99830.1"/>
    </source>
</evidence>
<dbReference type="EMBL" id="FNQG01000009">
    <property type="protein sequence ID" value="SEA16093.1"/>
    <property type="molecule type" value="Genomic_DNA"/>
</dbReference>
<protein>
    <submittedName>
        <fullName evidence="2">Uncharacterized protein</fullName>
    </submittedName>
</protein>
<evidence type="ECO:0000313" key="4">
    <source>
        <dbReference type="Proteomes" id="UP000183843"/>
    </source>
</evidence>
<name>A0A1I0XHS0_SELRU</name>
<dbReference type="Proteomes" id="UP000183843">
    <property type="component" value="Unassembled WGS sequence"/>
</dbReference>
<evidence type="ECO:0000313" key="1">
    <source>
        <dbReference type="EMBL" id="SEA16093.1"/>
    </source>
</evidence>
<organism evidence="2 4">
    <name type="scientific">Selenomonas ruminantium</name>
    <dbReference type="NCBI Taxonomy" id="971"/>
    <lineage>
        <taxon>Bacteria</taxon>
        <taxon>Bacillati</taxon>
        <taxon>Bacillota</taxon>
        <taxon>Negativicutes</taxon>
        <taxon>Selenomonadales</taxon>
        <taxon>Selenomonadaceae</taxon>
        <taxon>Selenomonas</taxon>
    </lineage>
</organism>
<dbReference type="OrthoDB" id="361760at2"/>
<evidence type="ECO:0000313" key="3">
    <source>
        <dbReference type="Proteomes" id="UP000183469"/>
    </source>
</evidence>